<keyword evidence="2" id="KW-0285">Flavoprotein</keyword>
<dbReference type="InterPro" id="IPR023166">
    <property type="entry name" value="BaiN-like_dom_sf"/>
</dbReference>
<evidence type="ECO:0000256" key="2">
    <source>
        <dbReference type="ARBA" id="ARBA00022630"/>
    </source>
</evidence>
<evidence type="ECO:0000313" key="7">
    <source>
        <dbReference type="Proteomes" id="UP000242999"/>
    </source>
</evidence>
<evidence type="ECO:0008006" key="8">
    <source>
        <dbReference type="Google" id="ProtNLM"/>
    </source>
</evidence>
<evidence type="ECO:0000259" key="5">
    <source>
        <dbReference type="Pfam" id="PF22780"/>
    </source>
</evidence>
<dbReference type="Pfam" id="PF22780">
    <property type="entry name" value="HI0933_like_1st"/>
    <property type="match status" value="1"/>
</dbReference>
<accession>A0A1H6T2L5</accession>
<gene>
    <name evidence="6" type="ORF">SAMN05421831_10919</name>
</gene>
<dbReference type="Gene3D" id="3.50.50.60">
    <property type="entry name" value="FAD/NAD(P)-binding domain"/>
    <property type="match status" value="1"/>
</dbReference>
<dbReference type="SUPFAM" id="SSF160996">
    <property type="entry name" value="HI0933 insert domain-like"/>
    <property type="match status" value="1"/>
</dbReference>
<name>A0A1H6T2L5_9GAMM</name>
<evidence type="ECO:0000256" key="1">
    <source>
        <dbReference type="ARBA" id="ARBA00001974"/>
    </source>
</evidence>
<evidence type="ECO:0000256" key="3">
    <source>
        <dbReference type="ARBA" id="ARBA00022827"/>
    </source>
</evidence>
<reference evidence="7" key="1">
    <citation type="submission" date="2016-10" db="EMBL/GenBank/DDBJ databases">
        <authorList>
            <person name="Varghese N."/>
            <person name="Submissions S."/>
        </authorList>
    </citation>
    <scope>NUCLEOTIDE SEQUENCE [LARGE SCALE GENOMIC DNA]</scope>
    <source>
        <strain evidence="7">DSM 7165</strain>
    </source>
</reference>
<protein>
    <recommendedName>
        <fullName evidence="8">Flavoprotein, HI0933 family</fullName>
    </recommendedName>
</protein>
<comment type="cofactor">
    <cofactor evidence="1">
        <name>FAD</name>
        <dbReference type="ChEBI" id="CHEBI:57692"/>
    </cofactor>
</comment>
<organism evidence="6 7">
    <name type="scientific">Allopseudospirillum japonicum</name>
    <dbReference type="NCBI Taxonomy" id="64971"/>
    <lineage>
        <taxon>Bacteria</taxon>
        <taxon>Pseudomonadati</taxon>
        <taxon>Pseudomonadota</taxon>
        <taxon>Gammaproteobacteria</taxon>
        <taxon>Oceanospirillales</taxon>
        <taxon>Oceanospirillaceae</taxon>
        <taxon>Allopseudospirillum</taxon>
    </lineage>
</organism>
<dbReference type="PANTHER" id="PTHR42887:SF2">
    <property type="entry name" value="OS12G0638800 PROTEIN"/>
    <property type="match status" value="1"/>
</dbReference>
<dbReference type="PRINTS" id="PR00411">
    <property type="entry name" value="PNDRDTASEI"/>
</dbReference>
<dbReference type="SUPFAM" id="SSF51905">
    <property type="entry name" value="FAD/NAD(P)-binding domain"/>
    <property type="match status" value="1"/>
</dbReference>
<dbReference type="EMBL" id="FNYH01000009">
    <property type="protein sequence ID" value="SEI74369.1"/>
    <property type="molecule type" value="Genomic_DNA"/>
</dbReference>
<dbReference type="Gene3D" id="2.40.30.10">
    <property type="entry name" value="Translation factors"/>
    <property type="match status" value="1"/>
</dbReference>
<dbReference type="NCBIfam" id="TIGR00275">
    <property type="entry name" value="aminoacetone oxidase family FAD-binding enzyme"/>
    <property type="match status" value="1"/>
</dbReference>
<dbReference type="InterPro" id="IPR036188">
    <property type="entry name" value="FAD/NAD-bd_sf"/>
</dbReference>
<dbReference type="InterPro" id="IPR055178">
    <property type="entry name" value="RsdA/BaiN/AoA(So)-like_dom"/>
</dbReference>
<dbReference type="PRINTS" id="PR00368">
    <property type="entry name" value="FADPNR"/>
</dbReference>
<dbReference type="Pfam" id="PF03486">
    <property type="entry name" value="HI0933_like"/>
    <property type="match status" value="1"/>
</dbReference>
<keyword evidence="3" id="KW-0274">FAD</keyword>
<sequence length="400" mass="43980">MMQTTQVLILGAGAAGLMCAISAGQRKRQVIILDHASRAGNKIRISGGGRCNFTNYFIEPEAYLSNNPHFCKSALSRYTQWDFIALMEKHGLPFHEKEAGQLFSDRKAQAIVDMLLAEIQEVGAQLSLETEIYTVIKTKENQSPYRFQVTTSQGDYLCESLVVATGGLSMPALGASALGYQIAQEFGLSLVPQRAALVPFTLHPQDKAFSASLAGLSINIRAHTAEKSFQGALLFTHRGLSGPAILQISSYWQAGVPVSIHLMPDIDVLKALKEARQAHPKWELKTWLAQYWPQRLAKAWCDYQNWPASVTLSELSNLKLESYAQTIQAWVPNIAGTEGYRTAEVTLGGIDTDELSSKSMQAKQVEGLYFIGEVVDVSGHLGGFNFQWAWSSAWAAGEYV</sequence>
<dbReference type="AlphaFoldDB" id="A0A1H6T2L5"/>
<dbReference type="Proteomes" id="UP000242999">
    <property type="component" value="Unassembled WGS sequence"/>
</dbReference>
<dbReference type="PANTHER" id="PTHR42887">
    <property type="entry name" value="OS12G0638800 PROTEIN"/>
    <property type="match status" value="1"/>
</dbReference>
<evidence type="ECO:0000313" key="6">
    <source>
        <dbReference type="EMBL" id="SEI74369.1"/>
    </source>
</evidence>
<feature type="domain" description="RsdA/BaiN/AoA(So)-like Rossmann fold-like" evidence="4">
    <location>
        <begin position="6"/>
        <end position="398"/>
    </location>
</feature>
<dbReference type="InterPro" id="IPR057661">
    <property type="entry name" value="RsdA/BaiN/AoA(So)_Rossmann"/>
</dbReference>
<evidence type="ECO:0000259" key="4">
    <source>
        <dbReference type="Pfam" id="PF03486"/>
    </source>
</evidence>
<dbReference type="Gene3D" id="1.10.8.260">
    <property type="entry name" value="HI0933 insert domain-like"/>
    <property type="match status" value="1"/>
</dbReference>
<dbReference type="STRING" id="64971.SAMN05421831_10919"/>
<dbReference type="InterPro" id="IPR004792">
    <property type="entry name" value="BaiN-like"/>
</dbReference>
<dbReference type="RefSeq" id="WP_317622225.1">
    <property type="nucleotide sequence ID" value="NZ_FNYH01000009.1"/>
</dbReference>
<feature type="domain" description="RsdA/BaiN/AoA(So)-like insert" evidence="5">
    <location>
        <begin position="194"/>
        <end position="345"/>
    </location>
</feature>
<proteinExistence type="predicted"/>
<keyword evidence="7" id="KW-1185">Reference proteome</keyword>